<comment type="similarity">
    <text evidence="1">Belongs to the methyltransferase superfamily. LaeA methyltransferase family.</text>
</comment>
<dbReference type="GO" id="GO:0008168">
    <property type="term" value="F:methyltransferase activity"/>
    <property type="evidence" value="ECO:0007669"/>
    <property type="project" value="TreeGrafter"/>
</dbReference>
<dbReference type="OrthoDB" id="2013972at2759"/>
<evidence type="ECO:0000256" key="2">
    <source>
        <dbReference type="SAM" id="MobiDB-lite"/>
    </source>
</evidence>
<dbReference type="Proteomes" id="UP000319257">
    <property type="component" value="Unassembled WGS sequence"/>
</dbReference>
<organism evidence="3 4">
    <name type="scientific">Thyridium curvatum</name>
    <dbReference type="NCBI Taxonomy" id="1093900"/>
    <lineage>
        <taxon>Eukaryota</taxon>
        <taxon>Fungi</taxon>
        <taxon>Dikarya</taxon>
        <taxon>Ascomycota</taxon>
        <taxon>Pezizomycotina</taxon>
        <taxon>Sordariomycetes</taxon>
        <taxon>Sordariomycetidae</taxon>
        <taxon>Thyridiales</taxon>
        <taxon>Thyridiaceae</taxon>
        <taxon>Thyridium</taxon>
    </lineage>
</organism>
<evidence type="ECO:0008006" key="5">
    <source>
        <dbReference type="Google" id="ProtNLM"/>
    </source>
</evidence>
<dbReference type="STRING" id="1093900.A0A507B8I9"/>
<dbReference type="AlphaFoldDB" id="A0A507B8I9"/>
<name>A0A507B8I9_9PEZI</name>
<gene>
    <name evidence="3" type="ORF">E0L32_000337</name>
</gene>
<proteinExistence type="inferred from homology"/>
<dbReference type="PANTHER" id="PTHR43591">
    <property type="entry name" value="METHYLTRANSFERASE"/>
    <property type="match status" value="1"/>
</dbReference>
<dbReference type="InParanoid" id="A0A507B8I9"/>
<dbReference type="Gene3D" id="3.40.50.150">
    <property type="entry name" value="Vaccinia Virus protein VP39"/>
    <property type="match status" value="1"/>
</dbReference>
<dbReference type="RefSeq" id="XP_030997714.1">
    <property type="nucleotide sequence ID" value="XM_031137662.1"/>
</dbReference>
<protein>
    <recommendedName>
        <fullName evidence="5">Methyltransferase</fullName>
    </recommendedName>
</protein>
<dbReference type="EMBL" id="SKBQ01000001">
    <property type="protein sequence ID" value="TPX16003.1"/>
    <property type="molecule type" value="Genomic_DNA"/>
</dbReference>
<comment type="caution">
    <text evidence="3">The sequence shown here is derived from an EMBL/GenBank/DDBJ whole genome shotgun (WGS) entry which is preliminary data.</text>
</comment>
<evidence type="ECO:0000256" key="1">
    <source>
        <dbReference type="ARBA" id="ARBA00038158"/>
    </source>
</evidence>
<reference evidence="3 4" key="1">
    <citation type="submission" date="2019-06" db="EMBL/GenBank/DDBJ databases">
        <title>Draft genome sequence of the filamentous fungus Phialemoniopsis curvata isolated from diesel fuel.</title>
        <authorList>
            <person name="Varaljay V.A."/>
            <person name="Lyon W.J."/>
            <person name="Crouch A.L."/>
            <person name="Drake C.E."/>
            <person name="Hollomon J.M."/>
            <person name="Nadeau L.J."/>
            <person name="Nunn H.S."/>
            <person name="Stevenson B.S."/>
            <person name="Bojanowski C.L."/>
            <person name="Crookes-Goodson W.J."/>
        </authorList>
    </citation>
    <scope>NUCLEOTIDE SEQUENCE [LARGE SCALE GENOMIC DNA]</scope>
    <source>
        <strain evidence="3 4">D216</strain>
    </source>
</reference>
<dbReference type="CDD" id="cd02440">
    <property type="entry name" value="AdoMet_MTases"/>
    <property type="match status" value="1"/>
</dbReference>
<accession>A0A507B8I9</accession>
<dbReference type="Pfam" id="PF13489">
    <property type="entry name" value="Methyltransf_23"/>
    <property type="match status" value="1"/>
</dbReference>
<sequence length="323" mass="35760">MGAALNPDGGASPEAAPGDTRPAEVAIVADDDQDSSIGEEDLDNELSVASLRSSILSYQMENGFGYHGLNKGRKQYFAPGADTAKRVMDAGTGTGIWAIDFADSHPQAEVVGVDVAPIQPSFVPPNCRFEIDDLDKEWTWAFKWDYIFTRTMNAAFADWEVYCKKVFDNLEPGGWLEIIDAMYPISCDDGTLKPDSSLQQWNDLLIKGAEALGRPITEPQHHKQRVLDAGFVNVEEKRYCWPTNRWPKDKNLKEVGLWTLANVEGNLEHVSMALLARGAGMSREEVLSFLAGVRKDLRDTKIHAYWSITVVYGQKPTTTSEGS</sequence>
<evidence type="ECO:0000313" key="4">
    <source>
        <dbReference type="Proteomes" id="UP000319257"/>
    </source>
</evidence>
<keyword evidence="4" id="KW-1185">Reference proteome</keyword>
<dbReference type="SUPFAM" id="SSF53335">
    <property type="entry name" value="S-adenosyl-L-methionine-dependent methyltransferases"/>
    <property type="match status" value="1"/>
</dbReference>
<dbReference type="PANTHER" id="PTHR43591:SF24">
    <property type="entry name" value="2-METHOXY-6-POLYPRENYL-1,4-BENZOQUINOL METHYLASE, MITOCHONDRIAL"/>
    <property type="match status" value="1"/>
</dbReference>
<dbReference type="InterPro" id="IPR029063">
    <property type="entry name" value="SAM-dependent_MTases_sf"/>
</dbReference>
<feature type="region of interest" description="Disordered" evidence="2">
    <location>
        <begin position="1"/>
        <end position="22"/>
    </location>
</feature>
<evidence type="ECO:0000313" key="3">
    <source>
        <dbReference type="EMBL" id="TPX16003.1"/>
    </source>
</evidence>
<dbReference type="GeneID" id="41967784"/>